<evidence type="ECO:0000313" key="3">
    <source>
        <dbReference type="Proteomes" id="UP000271925"/>
    </source>
</evidence>
<dbReference type="InterPro" id="IPR045155">
    <property type="entry name" value="Beta-lactam_cat"/>
</dbReference>
<gene>
    <name evidence="2" type="ORF">EHT25_23700</name>
</gene>
<dbReference type="GO" id="GO:0008800">
    <property type="term" value="F:beta-lactamase activity"/>
    <property type="evidence" value="ECO:0007669"/>
    <property type="project" value="InterPro"/>
</dbReference>
<keyword evidence="3" id="KW-1185">Reference proteome</keyword>
<dbReference type="Pfam" id="PF13354">
    <property type="entry name" value="Beta-lactamase2"/>
    <property type="match status" value="1"/>
</dbReference>
<dbReference type="Proteomes" id="UP000271925">
    <property type="component" value="Unassembled WGS sequence"/>
</dbReference>
<dbReference type="SUPFAM" id="SSF56601">
    <property type="entry name" value="beta-lactamase/transpeptidase-like"/>
    <property type="match status" value="1"/>
</dbReference>
<dbReference type="GO" id="GO:0030655">
    <property type="term" value="P:beta-lactam antibiotic catabolic process"/>
    <property type="evidence" value="ECO:0007669"/>
    <property type="project" value="InterPro"/>
</dbReference>
<accession>A0A3P1BJA6</accession>
<evidence type="ECO:0000259" key="1">
    <source>
        <dbReference type="Pfam" id="PF13354"/>
    </source>
</evidence>
<dbReference type="RefSeq" id="WP_124877643.1">
    <property type="nucleotide sequence ID" value="NZ_RQJO01000010.1"/>
</dbReference>
<feature type="domain" description="Beta-lactamase class A catalytic" evidence="1">
    <location>
        <begin position="89"/>
        <end position="371"/>
    </location>
</feature>
<comment type="caution">
    <text evidence="2">The sequence shown here is derived from an EMBL/GenBank/DDBJ whole genome shotgun (WGS) entry which is preliminary data.</text>
</comment>
<dbReference type="Gene3D" id="3.40.710.10">
    <property type="entry name" value="DD-peptidase/beta-lactamase superfamily"/>
    <property type="match status" value="1"/>
</dbReference>
<evidence type="ECO:0000313" key="2">
    <source>
        <dbReference type="EMBL" id="RRB01181.1"/>
    </source>
</evidence>
<dbReference type="AlphaFoldDB" id="A0A3P1BJA6"/>
<proteinExistence type="predicted"/>
<dbReference type="OrthoDB" id="1884322at2"/>
<dbReference type="EMBL" id="RQJO01000010">
    <property type="protein sequence ID" value="RRB01181.1"/>
    <property type="molecule type" value="Genomic_DNA"/>
</dbReference>
<sequence>MEKRDVHKTFRNNYPKISGLLLYFLLTIPVFQAVYAQHTDKFLEELLKKNPELFGRILENPAKYDVQILYTQINRNEQNRPLFKSYRYRLDKDRYFYPASTVKFPAVLLALEKINQLSKKHPGLSIYTPMLTDSSETYQTTARKDLSAENGLPSVAQYAKKIFLVSDNNAFNRLYEFIGACDFNEKLRDKGYRNLRIVHRLSLPLTPEQNRHTNAISFAKSDTVLYQQPAQVCDKIVGPDKPIRRGVGYMKNGTLVKESFDFTEKNYFSLEDQQEMLRAVLFPDDVPAREKFDLTSDDYRFLYRYMSQLPRESNHPKYDTTFYDSISKFLVFGDAKSKIPPSIRIFNKIGGAYGYLIDNAYIVDFDKGVEFLLSAVIYCNEDGIFNDDKYDYQTIGYPFLANLGRIIFDYEVERKRINPPDLSRFRVSYEP</sequence>
<reference evidence="2 3" key="1">
    <citation type="submission" date="2018-11" db="EMBL/GenBank/DDBJ databases">
        <authorList>
            <person name="Zhou Z."/>
            <person name="Wang G."/>
        </authorList>
    </citation>
    <scope>NUCLEOTIDE SEQUENCE [LARGE SCALE GENOMIC DNA]</scope>
    <source>
        <strain evidence="2 3">KCTC52004</strain>
    </source>
</reference>
<protein>
    <recommendedName>
        <fullName evidence="1">Beta-lactamase class A catalytic domain-containing protein</fullName>
    </recommendedName>
</protein>
<dbReference type="InterPro" id="IPR012338">
    <property type="entry name" value="Beta-lactam/transpept-like"/>
</dbReference>
<organism evidence="2 3">
    <name type="scientific">Larkinella rosea</name>
    <dbReference type="NCBI Taxonomy" id="2025312"/>
    <lineage>
        <taxon>Bacteria</taxon>
        <taxon>Pseudomonadati</taxon>
        <taxon>Bacteroidota</taxon>
        <taxon>Cytophagia</taxon>
        <taxon>Cytophagales</taxon>
        <taxon>Spirosomataceae</taxon>
        <taxon>Larkinella</taxon>
    </lineage>
</organism>
<name>A0A3P1BJA6_9BACT</name>